<gene>
    <name evidence="1" type="ORF">Zmor_020413</name>
</gene>
<protein>
    <submittedName>
        <fullName evidence="1">Uncharacterized protein</fullName>
    </submittedName>
</protein>
<dbReference type="AlphaFoldDB" id="A0AA38MA11"/>
<comment type="caution">
    <text evidence="1">The sequence shown here is derived from an EMBL/GenBank/DDBJ whole genome shotgun (WGS) entry which is preliminary data.</text>
</comment>
<reference evidence="1" key="1">
    <citation type="journal article" date="2023" name="G3 (Bethesda)">
        <title>Whole genome assemblies of Zophobas morio and Tenebrio molitor.</title>
        <authorList>
            <person name="Kaur S."/>
            <person name="Stinson S.A."/>
            <person name="diCenzo G.C."/>
        </authorList>
    </citation>
    <scope>NUCLEOTIDE SEQUENCE</scope>
    <source>
        <strain evidence="1">QUZm001</strain>
    </source>
</reference>
<sequence>MRLLHHNWHQTEKNLIARFIFSRCSLLSLTKTTFSPFTLPRNHRMTSATEINAYDSPSAICSSIQFEVTNPTVLVPQDHHTVTLIAHSNESFIRFMDFLKPASDQLSARNERNGTV</sequence>
<keyword evidence="2" id="KW-1185">Reference proteome</keyword>
<evidence type="ECO:0000313" key="2">
    <source>
        <dbReference type="Proteomes" id="UP001168821"/>
    </source>
</evidence>
<evidence type="ECO:0000313" key="1">
    <source>
        <dbReference type="EMBL" id="KAJ3648621.1"/>
    </source>
</evidence>
<proteinExistence type="predicted"/>
<accession>A0AA38MA11</accession>
<dbReference type="Proteomes" id="UP001168821">
    <property type="component" value="Unassembled WGS sequence"/>
</dbReference>
<organism evidence="1 2">
    <name type="scientific">Zophobas morio</name>
    <dbReference type="NCBI Taxonomy" id="2755281"/>
    <lineage>
        <taxon>Eukaryota</taxon>
        <taxon>Metazoa</taxon>
        <taxon>Ecdysozoa</taxon>
        <taxon>Arthropoda</taxon>
        <taxon>Hexapoda</taxon>
        <taxon>Insecta</taxon>
        <taxon>Pterygota</taxon>
        <taxon>Neoptera</taxon>
        <taxon>Endopterygota</taxon>
        <taxon>Coleoptera</taxon>
        <taxon>Polyphaga</taxon>
        <taxon>Cucujiformia</taxon>
        <taxon>Tenebrionidae</taxon>
        <taxon>Zophobas</taxon>
    </lineage>
</organism>
<name>A0AA38MA11_9CUCU</name>
<dbReference type="EMBL" id="JALNTZ010000006">
    <property type="protein sequence ID" value="KAJ3648621.1"/>
    <property type="molecule type" value="Genomic_DNA"/>
</dbReference>